<feature type="region of interest" description="Disordered" evidence="2">
    <location>
        <begin position="196"/>
        <end position="216"/>
    </location>
</feature>
<dbReference type="PANTHER" id="PTHR13164">
    <property type="entry name" value="CALICYLIN BINDING PROTEIN"/>
    <property type="match status" value="1"/>
</dbReference>
<comment type="caution">
    <text evidence="4">The sequence shown here is derived from an EMBL/GenBank/DDBJ whole genome shotgun (WGS) entry which is preliminary data.</text>
</comment>
<gene>
    <name evidence="4" type="ORF">HHI36_008558</name>
</gene>
<dbReference type="EMBL" id="JABFTP020000021">
    <property type="protein sequence ID" value="KAL3269491.1"/>
    <property type="molecule type" value="Genomic_DNA"/>
</dbReference>
<dbReference type="AlphaFoldDB" id="A0ABD2MSQ1"/>
<dbReference type="InterPro" id="IPR015120">
    <property type="entry name" value="Siah-Interact_N"/>
</dbReference>
<feature type="domain" description="CS" evidence="3">
    <location>
        <begin position="68"/>
        <end position="161"/>
    </location>
</feature>
<keyword evidence="5" id="KW-1185">Reference proteome</keyword>
<evidence type="ECO:0000313" key="5">
    <source>
        <dbReference type="Proteomes" id="UP001516400"/>
    </source>
</evidence>
<dbReference type="Gene3D" id="2.60.40.790">
    <property type="match status" value="1"/>
</dbReference>
<dbReference type="InterPro" id="IPR007052">
    <property type="entry name" value="CS_dom"/>
</dbReference>
<dbReference type="SUPFAM" id="SSF49764">
    <property type="entry name" value="HSP20-like chaperones"/>
    <property type="match status" value="1"/>
</dbReference>
<dbReference type="Proteomes" id="UP001516400">
    <property type="component" value="Unassembled WGS sequence"/>
</dbReference>
<dbReference type="InterPro" id="IPR037893">
    <property type="entry name" value="CS_CacyBP"/>
</dbReference>
<keyword evidence="1" id="KW-0175">Coiled coil</keyword>
<protein>
    <recommendedName>
        <fullName evidence="3">CS domain-containing protein</fullName>
    </recommendedName>
</protein>
<evidence type="ECO:0000313" key="4">
    <source>
        <dbReference type="EMBL" id="KAL3269491.1"/>
    </source>
</evidence>
<sequence>MQTCLEEIKKDIAELESFQIALKRQRIKSVLNDELRKLSAEKQELEEALKTMRMKSTNVSASENNILVKLDSYAWDQSPKFLKFYVTLPETHNLLSENIECKFFPDSLELLVKDLNGKDYIFTISKFLHAIVPEMSYWRIKIDTITIFLAKSASIKWSHVTKAEKEISEPKKRKYADMKSGKRGVNIITLVKDISGNGDDNRRRTRASTEGQTSRF</sequence>
<dbReference type="PANTHER" id="PTHR13164:SF3">
    <property type="entry name" value="CALCYCLIN-BINDING PROTEIN"/>
    <property type="match status" value="1"/>
</dbReference>
<dbReference type="Pfam" id="PF04969">
    <property type="entry name" value="CS"/>
    <property type="match status" value="1"/>
</dbReference>
<accession>A0ABD2MSQ1</accession>
<dbReference type="PROSITE" id="PS51203">
    <property type="entry name" value="CS"/>
    <property type="match status" value="1"/>
</dbReference>
<reference evidence="4 5" key="1">
    <citation type="journal article" date="2021" name="BMC Biol.">
        <title>Horizontally acquired antibacterial genes associated with adaptive radiation of ladybird beetles.</title>
        <authorList>
            <person name="Li H.S."/>
            <person name="Tang X.F."/>
            <person name="Huang Y.H."/>
            <person name="Xu Z.Y."/>
            <person name="Chen M.L."/>
            <person name="Du X.Y."/>
            <person name="Qiu B.Y."/>
            <person name="Chen P.T."/>
            <person name="Zhang W."/>
            <person name="Slipinski A."/>
            <person name="Escalona H.E."/>
            <person name="Waterhouse R.M."/>
            <person name="Zwick A."/>
            <person name="Pang H."/>
        </authorList>
    </citation>
    <scope>NUCLEOTIDE SEQUENCE [LARGE SCALE GENOMIC DNA]</scope>
    <source>
        <strain evidence="4">SYSU2018</strain>
    </source>
</reference>
<evidence type="ECO:0000256" key="2">
    <source>
        <dbReference type="SAM" id="MobiDB-lite"/>
    </source>
</evidence>
<feature type="coiled-coil region" evidence="1">
    <location>
        <begin position="5"/>
        <end position="55"/>
    </location>
</feature>
<name>A0ABD2MSQ1_9CUCU</name>
<dbReference type="InterPro" id="IPR052289">
    <property type="entry name" value="Calcyclin-binding_UBL-bridge"/>
</dbReference>
<dbReference type="SUPFAM" id="SSF140106">
    <property type="entry name" value="Calcyclin-binding protein-like"/>
    <property type="match status" value="1"/>
</dbReference>
<evidence type="ECO:0000256" key="1">
    <source>
        <dbReference type="SAM" id="Coils"/>
    </source>
</evidence>
<proteinExistence type="predicted"/>
<dbReference type="CDD" id="cd06468">
    <property type="entry name" value="p23_CacyBP"/>
    <property type="match status" value="1"/>
</dbReference>
<evidence type="ECO:0000259" key="3">
    <source>
        <dbReference type="PROSITE" id="PS51203"/>
    </source>
</evidence>
<dbReference type="InterPro" id="IPR037201">
    <property type="entry name" value="CacyBP_N"/>
</dbReference>
<organism evidence="4 5">
    <name type="scientific">Cryptolaemus montrouzieri</name>
    <dbReference type="NCBI Taxonomy" id="559131"/>
    <lineage>
        <taxon>Eukaryota</taxon>
        <taxon>Metazoa</taxon>
        <taxon>Ecdysozoa</taxon>
        <taxon>Arthropoda</taxon>
        <taxon>Hexapoda</taxon>
        <taxon>Insecta</taxon>
        <taxon>Pterygota</taxon>
        <taxon>Neoptera</taxon>
        <taxon>Endopterygota</taxon>
        <taxon>Coleoptera</taxon>
        <taxon>Polyphaga</taxon>
        <taxon>Cucujiformia</taxon>
        <taxon>Coccinelloidea</taxon>
        <taxon>Coccinellidae</taxon>
        <taxon>Scymninae</taxon>
        <taxon>Scymnini</taxon>
        <taxon>Cryptolaemus</taxon>
    </lineage>
</organism>
<dbReference type="InterPro" id="IPR008978">
    <property type="entry name" value="HSP20-like_chaperone"/>
</dbReference>
<dbReference type="Pfam" id="PF09032">
    <property type="entry name" value="Siah-Interact_N"/>
    <property type="match status" value="1"/>
</dbReference>